<evidence type="ECO:0000313" key="3">
    <source>
        <dbReference type="Proteomes" id="UP001251528"/>
    </source>
</evidence>
<proteinExistence type="predicted"/>
<evidence type="ECO:0000313" key="2">
    <source>
        <dbReference type="EMBL" id="KAK2612467.1"/>
    </source>
</evidence>
<comment type="caution">
    <text evidence="2">The sequence shown here is derived from an EMBL/GenBank/DDBJ whole genome shotgun (WGS) entry which is preliminary data.</text>
</comment>
<sequence>MQGPQKPSTQTVSFRRSMRTKHERGAYSTTIPEPKAAVLRSHEMIETSGPGCLDVPLLAKSSPDAHEYQSTSQSATLPHTFARPDYQNLAKTLSTLLQASGSDVALGTLLASWILDLGGDAEGPLG</sequence>
<evidence type="ECO:0000256" key="1">
    <source>
        <dbReference type="SAM" id="MobiDB-lite"/>
    </source>
</evidence>
<reference evidence="2" key="1">
    <citation type="submission" date="2023-06" db="EMBL/GenBank/DDBJ databases">
        <title>Conoideocrella luteorostrata (Hypocreales: Clavicipitaceae), a potential biocontrol fungus for elongate hemlock scale in United States Christmas tree production areas.</title>
        <authorList>
            <person name="Barrett H."/>
            <person name="Lovett B."/>
            <person name="Macias A.M."/>
            <person name="Stajich J.E."/>
            <person name="Kasson M.T."/>
        </authorList>
    </citation>
    <scope>NUCLEOTIDE SEQUENCE</scope>
    <source>
        <strain evidence="2">ARSEF 14590</strain>
    </source>
</reference>
<dbReference type="AlphaFoldDB" id="A0AAJ0CWV7"/>
<organism evidence="2 3">
    <name type="scientific">Conoideocrella luteorostrata</name>
    <dbReference type="NCBI Taxonomy" id="1105319"/>
    <lineage>
        <taxon>Eukaryota</taxon>
        <taxon>Fungi</taxon>
        <taxon>Dikarya</taxon>
        <taxon>Ascomycota</taxon>
        <taxon>Pezizomycotina</taxon>
        <taxon>Sordariomycetes</taxon>
        <taxon>Hypocreomycetidae</taxon>
        <taxon>Hypocreales</taxon>
        <taxon>Clavicipitaceae</taxon>
        <taxon>Conoideocrella</taxon>
    </lineage>
</organism>
<name>A0AAJ0CWV7_9HYPO</name>
<gene>
    <name evidence="2" type="ORF">QQS21_001571</name>
</gene>
<keyword evidence="3" id="KW-1185">Reference proteome</keyword>
<feature type="compositionally biased region" description="Polar residues" evidence="1">
    <location>
        <begin position="1"/>
        <end position="14"/>
    </location>
</feature>
<protein>
    <submittedName>
        <fullName evidence="2">Uncharacterized protein</fullName>
    </submittedName>
</protein>
<dbReference type="EMBL" id="JASWJB010000016">
    <property type="protein sequence ID" value="KAK2612467.1"/>
    <property type="molecule type" value="Genomic_DNA"/>
</dbReference>
<feature type="region of interest" description="Disordered" evidence="1">
    <location>
        <begin position="1"/>
        <end position="35"/>
    </location>
</feature>
<dbReference type="Proteomes" id="UP001251528">
    <property type="component" value="Unassembled WGS sequence"/>
</dbReference>
<accession>A0AAJ0CWV7</accession>